<proteinExistence type="predicted"/>
<evidence type="ECO:0000259" key="1">
    <source>
        <dbReference type="PROSITE" id="PS50994"/>
    </source>
</evidence>
<dbReference type="InterPro" id="IPR012337">
    <property type="entry name" value="RNaseH-like_sf"/>
</dbReference>
<evidence type="ECO:0000313" key="3">
    <source>
        <dbReference type="Proteomes" id="UP000266091"/>
    </source>
</evidence>
<dbReference type="SUPFAM" id="SSF53098">
    <property type="entry name" value="Ribonuclease H-like"/>
    <property type="match status" value="1"/>
</dbReference>
<dbReference type="Proteomes" id="UP000266091">
    <property type="component" value="Unassembled WGS sequence"/>
</dbReference>
<protein>
    <submittedName>
        <fullName evidence="2">Putative transposase-IS861 associated</fullName>
    </submittedName>
</protein>
<dbReference type="InterPro" id="IPR050900">
    <property type="entry name" value="Transposase_IS3/IS150/IS904"/>
</dbReference>
<feature type="domain" description="Integrase catalytic" evidence="1">
    <location>
        <begin position="104"/>
        <end position="207"/>
    </location>
</feature>
<dbReference type="PANTHER" id="PTHR46889:SF4">
    <property type="entry name" value="TRANSPOSASE INSO FOR INSERTION SEQUENCE ELEMENT IS911B-RELATED"/>
    <property type="match status" value="1"/>
</dbReference>
<dbReference type="Gene3D" id="3.30.420.10">
    <property type="entry name" value="Ribonuclease H-like superfamily/Ribonuclease H"/>
    <property type="match status" value="1"/>
</dbReference>
<name>A0A388SBA4_9BURK</name>
<dbReference type="PANTHER" id="PTHR46889">
    <property type="entry name" value="TRANSPOSASE INSF FOR INSERTION SEQUENCE IS3B-RELATED"/>
    <property type="match status" value="1"/>
</dbReference>
<keyword evidence="3" id="KW-1185">Reference proteome</keyword>
<dbReference type="InterPro" id="IPR001584">
    <property type="entry name" value="Integrase_cat-core"/>
</dbReference>
<dbReference type="NCBIfam" id="NF033516">
    <property type="entry name" value="transpos_IS3"/>
    <property type="match status" value="1"/>
</dbReference>
<dbReference type="EMBL" id="BGZJ01000001">
    <property type="protein sequence ID" value="GBO92700.1"/>
    <property type="molecule type" value="Genomic_DNA"/>
</dbReference>
<gene>
    <name evidence="2" type="ORF">MESMUL_00540</name>
</gene>
<accession>A0A388SBA4</accession>
<reference evidence="2 3" key="1">
    <citation type="journal article" date="2018" name="Int. J. Syst. Evol. Microbiol.">
        <title>Mesosutterella multiformis gen. nov., sp. nov., a member of the family Sutterellaceae and Sutterella megalosphaeroides sp. nov., isolated from human faeces.</title>
        <authorList>
            <person name="Sakamoto M."/>
            <person name="Ikeyama N."/>
            <person name="Kunihiro T."/>
            <person name="Iino T."/>
            <person name="Yuki M."/>
            <person name="Ohkuma M."/>
        </authorList>
    </citation>
    <scope>NUCLEOTIDE SEQUENCE [LARGE SCALE GENOMIC DNA]</scope>
    <source>
        <strain evidence="2 3">4NBBH2</strain>
    </source>
</reference>
<dbReference type="GO" id="GO:0003676">
    <property type="term" value="F:nucleic acid binding"/>
    <property type="evidence" value="ECO:0007669"/>
    <property type="project" value="InterPro"/>
</dbReference>
<organism evidence="2 3">
    <name type="scientific">Mesosutterella multiformis</name>
    <dbReference type="NCBI Taxonomy" id="2259133"/>
    <lineage>
        <taxon>Bacteria</taxon>
        <taxon>Pseudomonadati</taxon>
        <taxon>Pseudomonadota</taxon>
        <taxon>Betaproteobacteria</taxon>
        <taxon>Burkholderiales</taxon>
        <taxon>Sutterellaceae</taxon>
        <taxon>Mesosutterella</taxon>
    </lineage>
</organism>
<dbReference type="PROSITE" id="PS50994">
    <property type="entry name" value="INTEGRASE"/>
    <property type="match status" value="1"/>
</dbReference>
<dbReference type="Pfam" id="PF13276">
    <property type="entry name" value="HTH_21"/>
    <property type="match status" value="1"/>
</dbReference>
<evidence type="ECO:0000313" key="2">
    <source>
        <dbReference type="EMBL" id="GBO92700.1"/>
    </source>
</evidence>
<comment type="caution">
    <text evidence="2">The sequence shown here is derived from an EMBL/GenBank/DDBJ whole genome shotgun (WGS) entry which is preliminary data.</text>
</comment>
<sequence length="207" mass="24426">MKAVQLSKSTYYYLCKHPLKPTRPELREHVVEIFSRTANGCGYRQITMCLRHEQGAVINGKTVRKMMRELGLICTIRRERRTPYRSFKGVTDNKHENLIKRDFEAKHPWVKLGTDVTEFAQPWGKAYLAMVYDFATKEIVAWAISRSPNMEQQKKMLRMMLRTMPKGVHPILHSDMGWQYQHWYWVRTLKSAGIRQSMSRKSNCLDT</sequence>
<dbReference type="InterPro" id="IPR048020">
    <property type="entry name" value="Transpos_IS3"/>
</dbReference>
<dbReference type="Pfam" id="PF00665">
    <property type="entry name" value="rve"/>
    <property type="match status" value="1"/>
</dbReference>
<dbReference type="AlphaFoldDB" id="A0A388SBA4"/>
<dbReference type="GO" id="GO:0015074">
    <property type="term" value="P:DNA integration"/>
    <property type="evidence" value="ECO:0007669"/>
    <property type="project" value="InterPro"/>
</dbReference>
<dbReference type="InterPro" id="IPR036397">
    <property type="entry name" value="RNaseH_sf"/>
</dbReference>
<dbReference type="InterPro" id="IPR025948">
    <property type="entry name" value="HTH-like_dom"/>
</dbReference>